<dbReference type="AlphaFoldDB" id="A0AAE6FXY9"/>
<dbReference type="PANTHER" id="PTHR43708:SF1">
    <property type="entry name" value="GALACTOSE_LACTOSE METABOLISM REGULATORY PROTEIN GAL80"/>
    <property type="match status" value="1"/>
</dbReference>
<dbReference type="InterPro" id="IPR036291">
    <property type="entry name" value="NAD(P)-bd_dom_sf"/>
</dbReference>
<organism evidence="2 3">
    <name type="scientific">Myxococcus xanthus</name>
    <dbReference type="NCBI Taxonomy" id="34"/>
    <lineage>
        <taxon>Bacteria</taxon>
        <taxon>Pseudomonadati</taxon>
        <taxon>Myxococcota</taxon>
        <taxon>Myxococcia</taxon>
        <taxon>Myxococcales</taxon>
        <taxon>Cystobacterineae</taxon>
        <taxon>Myxococcaceae</taxon>
        <taxon>Myxococcus</taxon>
    </lineage>
</organism>
<dbReference type="InterPro" id="IPR051317">
    <property type="entry name" value="Gfo/Idh/MocA_oxidoreduct"/>
</dbReference>
<dbReference type="EMBL" id="CP017174">
    <property type="protein sequence ID" value="QDE67430.1"/>
    <property type="molecule type" value="Genomic_DNA"/>
</dbReference>
<dbReference type="GO" id="GO:0000166">
    <property type="term" value="F:nucleotide binding"/>
    <property type="evidence" value="ECO:0007669"/>
    <property type="project" value="InterPro"/>
</dbReference>
<sequence>MLPPVAEHGLGARKQKIRVGIIGASSTGGWALFGHLPALKMLPQYVVTAVCATNQEHADEVARRHGVPHAFNRPKALVTHPEVDLVVVSVKAPEHDALVRAAIAAQKDVFCEWPLGTSTAQAAALTKLAEAAKVRTVIGLQRRLSPGVRYLRDLLDEGYVETLRSVPLHAASPMYAAFARDVVEGTRLAPDFSEALKLHRLLDAIEKATATGRRQTWTEPL</sequence>
<evidence type="ECO:0000259" key="1">
    <source>
        <dbReference type="Pfam" id="PF01408"/>
    </source>
</evidence>
<dbReference type="Gene3D" id="3.30.360.10">
    <property type="entry name" value="Dihydrodipicolinate Reductase, domain 2"/>
    <property type="match status" value="1"/>
</dbReference>
<dbReference type="Proteomes" id="UP000320179">
    <property type="component" value="Chromosome"/>
</dbReference>
<proteinExistence type="predicted"/>
<dbReference type="Pfam" id="PF01408">
    <property type="entry name" value="GFO_IDH_MocA"/>
    <property type="match status" value="1"/>
</dbReference>
<name>A0AAE6FXY9_MYXXA</name>
<evidence type="ECO:0000313" key="3">
    <source>
        <dbReference type="Proteomes" id="UP000320179"/>
    </source>
</evidence>
<dbReference type="InterPro" id="IPR000683">
    <property type="entry name" value="Gfo/Idh/MocA-like_OxRdtase_N"/>
</dbReference>
<accession>A0AAE6FXY9</accession>
<reference evidence="2 3" key="1">
    <citation type="journal article" date="2019" name="Science">
        <title>Social genes are selection hotspots in kin groups of a soil microbe.</title>
        <authorList>
            <person name="Wielgoss S."/>
            <person name="Wolfensberger R."/>
            <person name="Sun L."/>
            <person name="Fiegna F."/>
            <person name="Velicer G.J."/>
        </authorList>
    </citation>
    <scope>NUCLEOTIDE SEQUENCE [LARGE SCALE GENOMIC DNA]</scope>
    <source>
        <strain evidence="2 3">MC3.5.9c15</strain>
    </source>
</reference>
<protein>
    <recommendedName>
        <fullName evidence="1">Gfo/Idh/MocA-like oxidoreductase N-terminal domain-containing protein</fullName>
    </recommendedName>
</protein>
<dbReference type="SUPFAM" id="SSF51735">
    <property type="entry name" value="NAD(P)-binding Rossmann-fold domains"/>
    <property type="match status" value="1"/>
</dbReference>
<evidence type="ECO:0000313" key="2">
    <source>
        <dbReference type="EMBL" id="QDE67430.1"/>
    </source>
</evidence>
<dbReference type="Gene3D" id="3.40.50.720">
    <property type="entry name" value="NAD(P)-binding Rossmann-like Domain"/>
    <property type="match status" value="1"/>
</dbReference>
<dbReference type="PANTHER" id="PTHR43708">
    <property type="entry name" value="CONSERVED EXPRESSED OXIDOREDUCTASE (EUROFUNG)"/>
    <property type="match status" value="1"/>
</dbReference>
<feature type="domain" description="Gfo/Idh/MocA-like oxidoreductase N-terminal" evidence="1">
    <location>
        <begin position="17"/>
        <end position="137"/>
    </location>
</feature>
<gene>
    <name evidence="2" type="ORF">BHS09_10775</name>
</gene>
<dbReference type="RefSeq" id="WP_140797838.1">
    <property type="nucleotide sequence ID" value="NZ_CP017173.1"/>
</dbReference>